<sequence>MDMDLDDKPLDFETEDSLLMPSVSTAVSSKRRNKVIGLDDLLCDYYAEQGNEVQQKAKRAKKAKPKKRYNSDDEDTIMRNKEARLIRTLEGHVANSEKEVSGIKAEFEIPYWGVSVFGDQKATPSLVFPELGSCQLVQSFTRNELNSIVKLNSEKGETFLQGLLINGWLLKLVLKCGHVEESIATWCFNLMLYSSKEKLSESACTFWCSILQANAEESTQIDWLPTYAEINKALVAYGYLLDSSNDPSSVLDKVGKDHSEGPPQNIRCWVRFLGACSEARSKWSIISGSDAEDCLCVIIRFYLDRRLEGLSLLFYECMVSVINFFTDNEWNISRVKVAKSLACRVNKDLNCLRLVECISAVDARSKHLRSELAFQILLKSIDEKVSDGEDILRFLISINVKDRNCDFFLMFIYLVLAENWLLFGPPLEDKPYIPQMLGVYLRNCSSQISSTDMRYAIKLHTFFKALSAEEIEIIMYKLFSLVSINDHWKEFFVLDTENCGIGGKMNGDKVLKQQSLGGLGGKRLSDITNSLSSPHQDEKQKLVGSCSERDYIEQLLKENVALRKVIAERNKYSAMAGIEIKKMRETMQKLQQQNWHLAQANSKMLMEVNIGKDRLKAMQHELGCRNAIVKSLQLQERTENEPCQKAHTEEVNKKTVGVKGRRQSKIHSVEPSSAMDEVTTECKVEVKGPSNSNRRRQSRVHSVESPAVMDEVVMEDKTELKGPSNSNRRRQSRNHPVESSAVTKEAVMEDKADDKRHSAVSEPEQTEANEEKADNKRRCLRRKSSAFKPEVPEEPTDEKAEGKRVQQRRQSTRLQPQQPEPAEDLFEIEDAKFPVCLLLDEQMKESGATSSDSTTVKEAKKVSSAFMVETPEPRRASIGRPMRSAAVKVQSYKEIPLNIKMRRA</sequence>
<dbReference type="GO" id="GO:0000775">
    <property type="term" value="C:chromosome, centromeric region"/>
    <property type="evidence" value="ECO:0007669"/>
    <property type="project" value="InterPro"/>
</dbReference>
<feature type="domain" description="Shugoshin C-terminal" evidence="5">
    <location>
        <begin position="879"/>
        <end position="903"/>
    </location>
</feature>
<dbReference type="GO" id="GO:0045132">
    <property type="term" value="P:meiotic chromosome segregation"/>
    <property type="evidence" value="ECO:0007669"/>
    <property type="project" value="InterPro"/>
</dbReference>
<feature type="region of interest" description="Disordered" evidence="4">
    <location>
        <begin position="654"/>
        <end position="825"/>
    </location>
</feature>
<feature type="compositionally biased region" description="Basic and acidic residues" evidence="4">
    <location>
        <begin position="746"/>
        <end position="759"/>
    </location>
</feature>
<protein>
    <recommendedName>
        <fullName evidence="5">Shugoshin C-terminal domain-containing protein</fullName>
    </recommendedName>
</protein>
<dbReference type="Proteomes" id="UP000316621">
    <property type="component" value="Chromosome 7"/>
</dbReference>
<evidence type="ECO:0000259" key="5">
    <source>
        <dbReference type="Pfam" id="PF07557"/>
    </source>
</evidence>
<gene>
    <name evidence="6" type="ORF">C5167_033687</name>
</gene>
<keyword evidence="7" id="KW-1185">Reference proteome</keyword>
<feature type="region of interest" description="Disordered" evidence="4">
    <location>
        <begin position="54"/>
        <end position="73"/>
    </location>
</feature>
<dbReference type="PANTHER" id="PTHR37212">
    <property type="entry name" value="ACTIN PROTEIN 2/3 COMPLEX SUBUNIT-LIKE PROTEIN"/>
    <property type="match status" value="1"/>
</dbReference>
<dbReference type="AlphaFoldDB" id="A0A4Y7KCI4"/>
<dbReference type="EMBL" id="CM010721">
    <property type="protein sequence ID" value="RZC70546.1"/>
    <property type="molecule type" value="Genomic_DNA"/>
</dbReference>
<dbReference type="GO" id="GO:0005634">
    <property type="term" value="C:nucleus"/>
    <property type="evidence" value="ECO:0007669"/>
    <property type="project" value="InterPro"/>
</dbReference>
<dbReference type="InterPro" id="IPR011515">
    <property type="entry name" value="Shugoshin_C"/>
</dbReference>
<evidence type="ECO:0000256" key="4">
    <source>
        <dbReference type="SAM" id="MobiDB-lite"/>
    </source>
</evidence>
<evidence type="ECO:0000256" key="3">
    <source>
        <dbReference type="SAM" id="Coils"/>
    </source>
</evidence>
<keyword evidence="2" id="KW-0159">Chromosome partition</keyword>
<dbReference type="PANTHER" id="PTHR37212:SF2">
    <property type="entry name" value="ACTIN PROTEIN 2_3 COMPLEX SUBUNIT-LIKE PROTEIN"/>
    <property type="match status" value="1"/>
</dbReference>
<evidence type="ECO:0000256" key="2">
    <source>
        <dbReference type="ARBA" id="ARBA00022829"/>
    </source>
</evidence>
<comment type="similarity">
    <text evidence="1">Belongs to the shugoshin family.</text>
</comment>
<organism evidence="6 7">
    <name type="scientific">Papaver somniferum</name>
    <name type="common">Opium poppy</name>
    <dbReference type="NCBI Taxonomy" id="3469"/>
    <lineage>
        <taxon>Eukaryota</taxon>
        <taxon>Viridiplantae</taxon>
        <taxon>Streptophyta</taxon>
        <taxon>Embryophyta</taxon>
        <taxon>Tracheophyta</taxon>
        <taxon>Spermatophyta</taxon>
        <taxon>Magnoliopsida</taxon>
        <taxon>Ranunculales</taxon>
        <taxon>Papaveraceae</taxon>
        <taxon>Papaveroideae</taxon>
        <taxon>Papaver</taxon>
    </lineage>
</organism>
<reference evidence="6 7" key="1">
    <citation type="journal article" date="2018" name="Science">
        <title>The opium poppy genome and morphinan production.</title>
        <authorList>
            <person name="Guo L."/>
            <person name="Winzer T."/>
            <person name="Yang X."/>
            <person name="Li Y."/>
            <person name="Ning Z."/>
            <person name="He Z."/>
            <person name="Teodor R."/>
            <person name="Lu Y."/>
            <person name="Bowser T.A."/>
            <person name="Graham I.A."/>
            <person name="Ye K."/>
        </authorList>
    </citation>
    <scope>NUCLEOTIDE SEQUENCE [LARGE SCALE GENOMIC DNA]</scope>
    <source>
        <strain evidence="7">cv. HN1</strain>
        <tissue evidence="6">Leaves</tissue>
    </source>
</reference>
<evidence type="ECO:0000256" key="1">
    <source>
        <dbReference type="ARBA" id="ARBA00010845"/>
    </source>
</evidence>
<name>A0A4Y7KCI4_PAPSO</name>
<feature type="compositionally biased region" description="Basic residues" evidence="4">
    <location>
        <begin position="56"/>
        <end position="68"/>
    </location>
</feature>
<proteinExistence type="inferred from homology"/>
<accession>A0A4Y7KCI4</accession>
<dbReference type="Gramene" id="RZC70546">
    <property type="protein sequence ID" value="RZC70546"/>
    <property type="gene ID" value="C5167_033687"/>
</dbReference>
<evidence type="ECO:0000313" key="6">
    <source>
        <dbReference type="EMBL" id="RZC70546.1"/>
    </source>
</evidence>
<keyword evidence="3" id="KW-0175">Coiled coil</keyword>
<feature type="coiled-coil region" evidence="3">
    <location>
        <begin position="573"/>
        <end position="600"/>
    </location>
</feature>
<dbReference type="Pfam" id="PF07557">
    <property type="entry name" value="Shugoshin_C"/>
    <property type="match status" value="1"/>
</dbReference>
<evidence type="ECO:0000313" key="7">
    <source>
        <dbReference type="Proteomes" id="UP000316621"/>
    </source>
</evidence>
<dbReference type="OMA" id="SSTDMRY"/>